<evidence type="ECO:0000313" key="1">
    <source>
        <dbReference type="EMBL" id="MFC6723007.1"/>
    </source>
</evidence>
<protein>
    <submittedName>
        <fullName evidence="1">Uncharacterized protein</fullName>
    </submittedName>
</protein>
<dbReference type="AlphaFoldDB" id="A0ABD5RVW9"/>
<sequence>MDNGIRCTALGTIEHRQYFGGIDRHAATIWGRAMSNPDGDDLMIIGVPYESDSRFQRAFVEINQRLDVSHNQKQTTDDVTSTMVGLESMAYVG</sequence>
<proteinExistence type="predicted"/>
<comment type="caution">
    <text evidence="1">The sequence shown here is derived from an EMBL/GenBank/DDBJ whole genome shotgun (WGS) entry which is preliminary data.</text>
</comment>
<organism evidence="1 2">
    <name type="scientific">Halobium palmae</name>
    <dbReference type="NCBI Taxonomy" id="1776492"/>
    <lineage>
        <taxon>Archaea</taxon>
        <taxon>Methanobacteriati</taxon>
        <taxon>Methanobacteriota</taxon>
        <taxon>Stenosarchaea group</taxon>
        <taxon>Halobacteria</taxon>
        <taxon>Halobacteriales</taxon>
        <taxon>Haloferacaceae</taxon>
        <taxon>Halobium</taxon>
    </lineage>
</organism>
<keyword evidence="2" id="KW-1185">Reference proteome</keyword>
<evidence type="ECO:0000313" key="2">
    <source>
        <dbReference type="Proteomes" id="UP001596328"/>
    </source>
</evidence>
<accession>A0ABD5RVW9</accession>
<dbReference type="Proteomes" id="UP001596328">
    <property type="component" value="Unassembled WGS sequence"/>
</dbReference>
<dbReference type="EMBL" id="JBHSWU010000002">
    <property type="protein sequence ID" value="MFC6723007.1"/>
    <property type="molecule type" value="Genomic_DNA"/>
</dbReference>
<reference evidence="1 2" key="1">
    <citation type="journal article" date="2019" name="Int. J. Syst. Evol. Microbiol.">
        <title>The Global Catalogue of Microorganisms (GCM) 10K type strain sequencing project: providing services to taxonomists for standard genome sequencing and annotation.</title>
        <authorList>
            <consortium name="The Broad Institute Genomics Platform"/>
            <consortium name="The Broad Institute Genome Sequencing Center for Infectious Disease"/>
            <person name="Wu L."/>
            <person name="Ma J."/>
        </authorList>
    </citation>
    <scope>NUCLEOTIDE SEQUENCE [LARGE SCALE GENOMIC DNA]</scope>
    <source>
        <strain evidence="1 2">NBRC 111368</strain>
    </source>
</reference>
<gene>
    <name evidence="1" type="ORF">ACFQE1_01095</name>
</gene>
<name>A0ABD5RVW9_9EURY</name>